<sequence length="72" mass="8111">MNIFRIANIIIAIAMISFVFFPELPSEVIITFIPIIFLLFGVEGVKNDDKVLGYFYIIAGLISFPGLIIKLF</sequence>
<evidence type="ECO:0000313" key="2">
    <source>
        <dbReference type="EMBL" id="MBP1970915.1"/>
    </source>
</evidence>
<feature type="transmembrane region" description="Helical" evidence="1">
    <location>
        <begin position="6"/>
        <end position="21"/>
    </location>
</feature>
<comment type="caution">
    <text evidence="2">The sequence shown here is derived from an EMBL/GenBank/DDBJ whole genome shotgun (WGS) entry which is preliminary data.</text>
</comment>
<evidence type="ECO:0008006" key="4">
    <source>
        <dbReference type="Google" id="ProtNLM"/>
    </source>
</evidence>
<keyword evidence="3" id="KW-1185">Reference proteome</keyword>
<protein>
    <recommendedName>
        <fullName evidence="4">DUF3953 domain-containing protein</fullName>
    </recommendedName>
</protein>
<keyword evidence="1" id="KW-0812">Transmembrane</keyword>
<feature type="transmembrane region" description="Helical" evidence="1">
    <location>
        <begin position="28"/>
        <end position="45"/>
    </location>
</feature>
<dbReference type="Proteomes" id="UP001519345">
    <property type="component" value="Unassembled WGS sequence"/>
</dbReference>
<evidence type="ECO:0000313" key="3">
    <source>
        <dbReference type="Proteomes" id="UP001519345"/>
    </source>
</evidence>
<keyword evidence="1" id="KW-1133">Transmembrane helix</keyword>
<evidence type="ECO:0000256" key="1">
    <source>
        <dbReference type="SAM" id="Phobius"/>
    </source>
</evidence>
<reference evidence="2 3" key="1">
    <citation type="submission" date="2021-03" db="EMBL/GenBank/DDBJ databases">
        <title>Genomic Encyclopedia of Type Strains, Phase IV (KMG-IV): sequencing the most valuable type-strain genomes for metagenomic binning, comparative biology and taxonomic classification.</title>
        <authorList>
            <person name="Goeker M."/>
        </authorList>
    </citation>
    <scope>NUCLEOTIDE SEQUENCE [LARGE SCALE GENOMIC DNA]</scope>
    <source>
        <strain evidence="2 3">DSM 25609</strain>
    </source>
</reference>
<organism evidence="2 3">
    <name type="scientific">Virgibacillus natechei</name>
    <dbReference type="NCBI Taxonomy" id="1216297"/>
    <lineage>
        <taxon>Bacteria</taxon>
        <taxon>Bacillati</taxon>
        <taxon>Bacillota</taxon>
        <taxon>Bacilli</taxon>
        <taxon>Bacillales</taxon>
        <taxon>Bacillaceae</taxon>
        <taxon>Virgibacillus</taxon>
    </lineage>
</organism>
<gene>
    <name evidence="2" type="ORF">J2Z83_003051</name>
</gene>
<name>A0ABS4IIX2_9BACI</name>
<dbReference type="EMBL" id="JAGGKX010000018">
    <property type="protein sequence ID" value="MBP1970915.1"/>
    <property type="molecule type" value="Genomic_DNA"/>
</dbReference>
<keyword evidence="1" id="KW-0472">Membrane</keyword>
<feature type="transmembrane region" description="Helical" evidence="1">
    <location>
        <begin position="51"/>
        <end position="69"/>
    </location>
</feature>
<proteinExistence type="predicted"/>
<accession>A0ABS4IIX2</accession>
<dbReference type="RefSeq" id="WP_209464003.1">
    <property type="nucleotide sequence ID" value="NZ_CP110224.1"/>
</dbReference>